<protein>
    <recommendedName>
        <fullName evidence="3">CYTH domain-containing protein</fullName>
    </recommendedName>
</protein>
<evidence type="ECO:0000313" key="1">
    <source>
        <dbReference type="EMBL" id="RFU31045.1"/>
    </source>
</evidence>
<dbReference type="PANTHER" id="PTHR14586:SF1">
    <property type="entry name" value="THIAMINE-TRIPHOSPHATASE"/>
    <property type="match status" value="1"/>
</dbReference>
<comment type="caution">
    <text evidence="1">The sequence shown here is derived from an EMBL/GenBank/DDBJ whole genome shotgun (WGS) entry which is preliminary data.</text>
</comment>
<dbReference type="EMBL" id="NCSJ02000085">
    <property type="protein sequence ID" value="RFU31045.1"/>
    <property type="molecule type" value="Genomic_DNA"/>
</dbReference>
<evidence type="ECO:0000313" key="2">
    <source>
        <dbReference type="Proteomes" id="UP000258309"/>
    </source>
</evidence>
<dbReference type="GO" id="GO:0042357">
    <property type="term" value="P:thiamine diphosphate metabolic process"/>
    <property type="evidence" value="ECO:0007669"/>
    <property type="project" value="TreeGrafter"/>
</dbReference>
<keyword evidence="2" id="KW-1185">Reference proteome</keyword>
<feature type="non-terminal residue" evidence="1">
    <location>
        <position position="175"/>
    </location>
</feature>
<name>A0A3E2HCD4_SCYLI</name>
<dbReference type="GO" id="GO:0000287">
    <property type="term" value="F:magnesium ion binding"/>
    <property type="evidence" value="ECO:0007669"/>
    <property type="project" value="TreeGrafter"/>
</dbReference>
<evidence type="ECO:0008006" key="3">
    <source>
        <dbReference type="Google" id="ProtNLM"/>
    </source>
</evidence>
<gene>
    <name evidence="1" type="ORF">B7463_g5286</name>
</gene>
<dbReference type="PANTHER" id="PTHR14586">
    <property type="entry name" value="THIAMINE-TRIPHOSPHATASE"/>
    <property type="match status" value="1"/>
</dbReference>
<reference evidence="1 2" key="1">
    <citation type="submission" date="2018-05" db="EMBL/GenBank/DDBJ databases">
        <title>Draft genome sequence of Scytalidium lignicola DSM 105466, a ubiquitous saprotrophic fungus.</title>
        <authorList>
            <person name="Buettner E."/>
            <person name="Gebauer A.M."/>
            <person name="Hofrichter M."/>
            <person name="Liers C."/>
            <person name="Kellner H."/>
        </authorList>
    </citation>
    <scope>NUCLEOTIDE SEQUENCE [LARGE SCALE GENOMIC DNA]</scope>
    <source>
        <strain evidence="1 2">DSM 105466</strain>
    </source>
</reference>
<organism evidence="1 2">
    <name type="scientific">Scytalidium lignicola</name>
    <name type="common">Hyphomycete</name>
    <dbReference type="NCBI Taxonomy" id="5539"/>
    <lineage>
        <taxon>Eukaryota</taxon>
        <taxon>Fungi</taxon>
        <taxon>Dikarya</taxon>
        <taxon>Ascomycota</taxon>
        <taxon>Pezizomycotina</taxon>
        <taxon>Leotiomycetes</taxon>
        <taxon>Leotiomycetes incertae sedis</taxon>
        <taxon>Scytalidium</taxon>
    </lineage>
</organism>
<dbReference type="OrthoDB" id="442176at2759"/>
<sequence>MPQRVESFQDEYFDSSNLLSKSGIWIRKRNNRWEAKHRQNGDFIRSSFYETDKIDEIKSLITSYTHVGSQASPENNFSLKSICRYHTRREIFFADNRFSIMLDSTDFGHWVGEVELQTQQTATALLDIDTFMMEYAWFFMNYSAPKGKMTAYFEKFGFPAEVRIRHRIQAYGTNN</sequence>
<dbReference type="Proteomes" id="UP000258309">
    <property type="component" value="Unassembled WGS sequence"/>
</dbReference>
<dbReference type="AlphaFoldDB" id="A0A3E2HCD4"/>
<dbReference type="STRING" id="5539.A0A3E2HCD4"/>
<dbReference type="OMA" id="ENCCILE"/>
<dbReference type="InterPro" id="IPR039582">
    <property type="entry name" value="THTPA"/>
</dbReference>
<dbReference type="SUPFAM" id="SSF55154">
    <property type="entry name" value="CYTH-like phosphatases"/>
    <property type="match status" value="1"/>
</dbReference>
<dbReference type="InterPro" id="IPR033469">
    <property type="entry name" value="CYTH-like_dom_sf"/>
</dbReference>
<feature type="non-terminal residue" evidence="1">
    <location>
        <position position="1"/>
    </location>
</feature>
<dbReference type="Gene3D" id="2.40.320.10">
    <property type="entry name" value="Hypothetical Protein Pfu-838710-001"/>
    <property type="match status" value="1"/>
</dbReference>
<dbReference type="GO" id="GO:0050333">
    <property type="term" value="F:thiamine triphosphate phosphatase activity"/>
    <property type="evidence" value="ECO:0007669"/>
    <property type="project" value="InterPro"/>
</dbReference>
<proteinExistence type="predicted"/>
<accession>A0A3E2HCD4</accession>